<evidence type="ECO:0000256" key="7">
    <source>
        <dbReference type="ARBA" id="ARBA00022679"/>
    </source>
</evidence>
<dbReference type="Gene3D" id="3.20.20.20">
    <property type="entry name" value="Dihydropteroate synthase-like"/>
    <property type="match status" value="1"/>
</dbReference>
<dbReference type="EC" id="2.5.1.15" evidence="5 12"/>
<evidence type="ECO:0000313" key="14">
    <source>
        <dbReference type="Proteomes" id="UP000263928"/>
    </source>
</evidence>
<keyword evidence="8 12" id="KW-0479">Metal-binding</keyword>
<dbReference type="GO" id="GO:0046654">
    <property type="term" value="P:tetrahydrofolate biosynthetic process"/>
    <property type="evidence" value="ECO:0007669"/>
    <property type="project" value="UniProtKB-UniPathway"/>
</dbReference>
<reference evidence="14" key="1">
    <citation type="submission" date="2018-08" db="EMBL/GenBank/DDBJ databases">
        <authorList>
            <person name="Hornung B."/>
        </authorList>
    </citation>
    <scope>NUCLEOTIDE SEQUENCE [LARGE SCALE GENOMIC DNA]</scope>
</reference>
<accession>A0A383S727</accession>
<comment type="catalytic activity">
    <reaction evidence="1">
        <text>(7,8-dihydropterin-6-yl)methyl diphosphate + 4-aminobenzoate = 7,8-dihydropteroate + diphosphate</text>
        <dbReference type="Rhea" id="RHEA:19949"/>
        <dbReference type="ChEBI" id="CHEBI:17836"/>
        <dbReference type="ChEBI" id="CHEBI:17839"/>
        <dbReference type="ChEBI" id="CHEBI:33019"/>
        <dbReference type="ChEBI" id="CHEBI:72950"/>
        <dbReference type="EC" id="2.5.1.15"/>
    </reaction>
</comment>
<evidence type="ECO:0000256" key="9">
    <source>
        <dbReference type="ARBA" id="ARBA00022842"/>
    </source>
</evidence>
<dbReference type="InterPro" id="IPR045031">
    <property type="entry name" value="DHP_synth-like"/>
</dbReference>
<dbReference type="InterPro" id="IPR011005">
    <property type="entry name" value="Dihydropteroate_synth-like_sf"/>
</dbReference>
<dbReference type="SUPFAM" id="SSF51717">
    <property type="entry name" value="Dihydropteroate synthetase-like"/>
    <property type="match status" value="1"/>
</dbReference>
<dbReference type="GO" id="GO:0046872">
    <property type="term" value="F:metal ion binding"/>
    <property type="evidence" value="ECO:0007669"/>
    <property type="project" value="UniProtKB-KW"/>
</dbReference>
<dbReference type="NCBIfam" id="TIGR01496">
    <property type="entry name" value="DHPS"/>
    <property type="match status" value="1"/>
</dbReference>
<organism evidence="13 14">
    <name type="scientific">Propionibacterium australiense</name>
    <dbReference type="NCBI Taxonomy" id="119981"/>
    <lineage>
        <taxon>Bacteria</taxon>
        <taxon>Bacillati</taxon>
        <taxon>Actinomycetota</taxon>
        <taxon>Actinomycetes</taxon>
        <taxon>Propionibacteriales</taxon>
        <taxon>Propionibacteriaceae</taxon>
        <taxon>Propionibacterium</taxon>
    </lineage>
</organism>
<evidence type="ECO:0000313" key="13">
    <source>
        <dbReference type="EMBL" id="SYZ33214.1"/>
    </source>
</evidence>
<dbReference type="GO" id="GO:0046656">
    <property type="term" value="P:folic acid biosynthetic process"/>
    <property type="evidence" value="ECO:0007669"/>
    <property type="project" value="UniProtKB-KW"/>
</dbReference>
<dbReference type="AlphaFoldDB" id="A0A383S727"/>
<evidence type="ECO:0000256" key="11">
    <source>
        <dbReference type="ARBA" id="ARBA00030193"/>
    </source>
</evidence>
<comment type="function">
    <text evidence="12">Catalyzes the condensation of para-aminobenzoate (pABA) with 6-hydroxymethyl-7,8-dihydropterin diphosphate (DHPt-PP) to form 7,8-dihydropteroate (H2Pte), the immediate precursor of folate derivatives.</text>
</comment>
<dbReference type="PROSITE" id="PS00793">
    <property type="entry name" value="DHPS_2"/>
    <property type="match status" value="1"/>
</dbReference>
<evidence type="ECO:0000256" key="3">
    <source>
        <dbReference type="ARBA" id="ARBA00004763"/>
    </source>
</evidence>
<keyword evidence="14" id="KW-1185">Reference proteome</keyword>
<dbReference type="PROSITE" id="PS00792">
    <property type="entry name" value="DHPS_1"/>
    <property type="match status" value="1"/>
</dbReference>
<evidence type="ECO:0000256" key="8">
    <source>
        <dbReference type="ARBA" id="ARBA00022723"/>
    </source>
</evidence>
<evidence type="ECO:0000256" key="6">
    <source>
        <dbReference type="ARBA" id="ARBA00016919"/>
    </source>
</evidence>
<evidence type="ECO:0000256" key="1">
    <source>
        <dbReference type="ARBA" id="ARBA00000012"/>
    </source>
</evidence>
<name>A0A383S727_9ACTN</name>
<evidence type="ECO:0000256" key="4">
    <source>
        <dbReference type="ARBA" id="ARBA00009503"/>
    </source>
</evidence>
<dbReference type="PANTHER" id="PTHR20941">
    <property type="entry name" value="FOLATE SYNTHESIS PROTEINS"/>
    <property type="match status" value="1"/>
</dbReference>
<dbReference type="GO" id="GO:0005829">
    <property type="term" value="C:cytosol"/>
    <property type="evidence" value="ECO:0007669"/>
    <property type="project" value="TreeGrafter"/>
</dbReference>
<keyword evidence="7 12" id="KW-0808">Transferase</keyword>
<dbReference type="Proteomes" id="UP000263928">
    <property type="component" value="Unassembled WGS sequence"/>
</dbReference>
<evidence type="ECO:0000256" key="12">
    <source>
        <dbReference type="RuleBase" id="RU361205"/>
    </source>
</evidence>
<dbReference type="Pfam" id="PF00809">
    <property type="entry name" value="Pterin_bind"/>
    <property type="match status" value="1"/>
</dbReference>
<dbReference type="PROSITE" id="PS50972">
    <property type="entry name" value="PTERIN_BINDING"/>
    <property type="match status" value="1"/>
</dbReference>
<comment type="cofactor">
    <cofactor evidence="2 12">
        <name>Mg(2+)</name>
        <dbReference type="ChEBI" id="CHEBI:18420"/>
    </cofactor>
</comment>
<protein>
    <recommendedName>
        <fullName evidence="6 12">Dihydropteroate synthase</fullName>
        <shortName evidence="12">DHPS</shortName>
        <ecNumber evidence="5 12">2.5.1.15</ecNumber>
    </recommendedName>
    <alternativeName>
        <fullName evidence="11 12">Dihydropteroate pyrophosphorylase</fullName>
    </alternativeName>
</protein>
<comment type="pathway">
    <text evidence="3 12">Cofactor biosynthesis; tetrahydrofolate biosynthesis; 7,8-dihydrofolate from 2-amino-4-hydroxy-6-hydroxymethyl-7,8-dihydropteridine diphosphate and 4-aminobenzoate: step 1/2.</text>
</comment>
<dbReference type="UniPathway" id="UPA00077">
    <property type="reaction ID" value="UER00156"/>
</dbReference>
<evidence type="ECO:0000256" key="2">
    <source>
        <dbReference type="ARBA" id="ARBA00001946"/>
    </source>
</evidence>
<sequence>MSHTSVMGIINVTPDSFSDGGMWQDPHAGVAHGLELIAQGARILDVGGESTRPGAERVSEDEELTRVVPVIEGLRVPATATGVELSVDTMRASVARAAVSAGATIVNDVSGGLADEAMLDAVADLGVNYICQHWRGFGNEMDAVAQYDDVVAQVRDELEARCQAAMDAGIAPERIITDPGLGFAKTADHDWQILAHLDVFTGMGHRVLIGASRKRFLGNLLRGRPAIERDAATTAISGWCCAHGIWAVRTHEVRSQVDAITVIEHLLAVA</sequence>
<dbReference type="RefSeq" id="WP_170175651.1">
    <property type="nucleotide sequence ID" value="NZ_LR134442.1"/>
</dbReference>
<dbReference type="CDD" id="cd00739">
    <property type="entry name" value="DHPS"/>
    <property type="match status" value="1"/>
</dbReference>
<comment type="similarity">
    <text evidence="4 12">Belongs to the DHPS family.</text>
</comment>
<dbReference type="InterPro" id="IPR000489">
    <property type="entry name" value="Pterin-binding_dom"/>
</dbReference>
<gene>
    <name evidence="13" type="ORF">PROPAUS_1131</name>
</gene>
<dbReference type="EMBL" id="UNQJ01000006">
    <property type="protein sequence ID" value="SYZ33214.1"/>
    <property type="molecule type" value="Genomic_DNA"/>
</dbReference>
<dbReference type="InterPro" id="IPR006390">
    <property type="entry name" value="DHP_synth_dom"/>
</dbReference>
<dbReference type="PANTHER" id="PTHR20941:SF1">
    <property type="entry name" value="FOLIC ACID SYNTHESIS PROTEIN FOL1"/>
    <property type="match status" value="1"/>
</dbReference>
<dbReference type="FunFam" id="3.20.20.20:FF:000006">
    <property type="entry name" value="Dihydropteroate synthase"/>
    <property type="match status" value="1"/>
</dbReference>
<proteinExistence type="inferred from homology"/>
<dbReference type="GO" id="GO:0004156">
    <property type="term" value="F:dihydropteroate synthase activity"/>
    <property type="evidence" value="ECO:0007669"/>
    <property type="project" value="UniProtKB-EC"/>
</dbReference>
<evidence type="ECO:0000256" key="5">
    <source>
        <dbReference type="ARBA" id="ARBA00012458"/>
    </source>
</evidence>
<evidence type="ECO:0000256" key="10">
    <source>
        <dbReference type="ARBA" id="ARBA00022909"/>
    </source>
</evidence>
<keyword evidence="10 12" id="KW-0289">Folate biosynthesis</keyword>
<keyword evidence="9 12" id="KW-0460">Magnesium</keyword>